<name>A0ACC1LT20_9FUNG</name>
<evidence type="ECO:0000313" key="1">
    <source>
        <dbReference type="EMBL" id="KAJ2878355.1"/>
    </source>
</evidence>
<gene>
    <name evidence="1" type="ORF">IWW38_006344</name>
</gene>
<comment type="caution">
    <text evidence="1">The sequence shown here is derived from an EMBL/GenBank/DDBJ whole genome shotgun (WGS) entry which is preliminary data.</text>
</comment>
<evidence type="ECO:0000313" key="2">
    <source>
        <dbReference type="Proteomes" id="UP001139981"/>
    </source>
</evidence>
<organism evidence="1 2">
    <name type="scientific">Coemansia aciculifera</name>
    <dbReference type="NCBI Taxonomy" id="417176"/>
    <lineage>
        <taxon>Eukaryota</taxon>
        <taxon>Fungi</taxon>
        <taxon>Fungi incertae sedis</taxon>
        <taxon>Zoopagomycota</taxon>
        <taxon>Kickxellomycotina</taxon>
        <taxon>Kickxellomycetes</taxon>
        <taxon>Kickxellales</taxon>
        <taxon>Kickxellaceae</taxon>
        <taxon>Coemansia</taxon>
    </lineage>
</organism>
<feature type="non-terminal residue" evidence="1">
    <location>
        <position position="199"/>
    </location>
</feature>
<accession>A0ACC1LT20</accession>
<sequence length="199" mass="21229">MFRSASLAQLAQYLALTIALGGLQFVWSVETGFGSLYLLSLGMKKSLVSLVWLAGPLSGLVTQPLVGVLSDNCTAKLGRRRPYIVGSTIVVVLCLGVIGWTRELTGGRSVPTIWLAVIAFYVLDFAINCIQASLRALIVDSLPMSRQDTGTAWASRMIGVGNVAGYLMGFMDLVRLLPFLGSTQMQVLTSIASLALVAT</sequence>
<dbReference type="EMBL" id="JANBVB010003564">
    <property type="protein sequence ID" value="KAJ2878355.1"/>
    <property type="molecule type" value="Genomic_DNA"/>
</dbReference>
<dbReference type="Proteomes" id="UP001139981">
    <property type="component" value="Unassembled WGS sequence"/>
</dbReference>
<reference evidence="1" key="1">
    <citation type="submission" date="2022-07" db="EMBL/GenBank/DDBJ databases">
        <title>Phylogenomic reconstructions and comparative analyses of Kickxellomycotina fungi.</title>
        <authorList>
            <person name="Reynolds N.K."/>
            <person name="Stajich J.E."/>
            <person name="Barry K."/>
            <person name="Grigoriev I.V."/>
            <person name="Crous P."/>
            <person name="Smith M.E."/>
        </authorList>
    </citation>
    <scope>NUCLEOTIDE SEQUENCE</scope>
    <source>
        <strain evidence="1">CBS 190363</strain>
    </source>
</reference>
<keyword evidence="2" id="KW-1185">Reference proteome</keyword>
<proteinExistence type="predicted"/>
<protein>
    <submittedName>
        <fullName evidence="1">Uncharacterized protein</fullName>
    </submittedName>
</protein>